<dbReference type="Proteomes" id="UP000306918">
    <property type="component" value="Unassembled WGS sequence"/>
</dbReference>
<dbReference type="InterPro" id="IPR050708">
    <property type="entry name" value="T6SS_VgrG/RHS"/>
</dbReference>
<evidence type="ECO:0000259" key="6">
    <source>
        <dbReference type="Pfam" id="PF15528"/>
    </source>
</evidence>
<evidence type="ECO:0000313" key="7">
    <source>
        <dbReference type="EMBL" id="THU33024.1"/>
    </source>
</evidence>
<dbReference type="Gene3D" id="2.40.128.340">
    <property type="match status" value="1"/>
</dbReference>
<dbReference type="Pfam" id="PF15528">
    <property type="entry name" value="Ntox23"/>
    <property type="match status" value="1"/>
</dbReference>
<dbReference type="InterPro" id="IPR029115">
    <property type="entry name" value="Ntox23"/>
</dbReference>
<dbReference type="Pfam" id="PF13517">
    <property type="entry name" value="FG-GAP_3"/>
    <property type="match status" value="1"/>
</dbReference>
<dbReference type="Gene3D" id="2.180.10.10">
    <property type="entry name" value="RHS repeat-associated core"/>
    <property type="match status" value="2"/>
</dbReference>
<dbReference type="InterPro" id="IPR003284">
    <property type="entry name" value="Sal_SpvB"/>
</dbReference>
<dbReference type="SUPFAM" id="SSF69318">
    <property type="entry name" value="Integrin alpha N-terminal domain"/>
    <property type="match status" value="2"/>
</dbReference>
<dbReference type="NCBIfam" id="TIGR03696">
    <property type="entry name" value="Rhs_assc_core"/>
    <property type="match status" value="1"/>
</dbReference>
<dbReference type="NCBIfam" id="TIGR01643">
    <property type="entry name" value="YD_repeat_2x"/>
    <property type="match status" value="1"/>
</dbReference>
<accession>A0A4S8HHF7</accession>
<sequence>MKKELYLILIVVFHVFIAHAQPDQSKPVGSIHGQASVSPNGAASYSIPIPAPVGIAGLQPALSLVYSSQGGDDLAGWGWSLNGLSAITRGNQAKFYNGKVEPLKLNADDNFYLEGQLLMPVSGTNGGDGTQYKTQTENYSKVESFGGTAGNPLWWRVTQKNGSIIEYGKNEDAKLSLSATIGWLVSAITDVNNNKINFTYSQYDAEVVIYQITYASTIIRFSYVTRANQNLAFINGRKLVNSRLLSQISILQNNVIQQKLQLTYETLLQRNYLTRVDLFGTDNTSVVTKFNYGQVSSEENAAVITGTYPVVGGSNNWTLTPGDYNGDGRSDLVVANLQYNVQDNEIKDVTSSYYNLITNVGMPASSGAFQPAKHELQASYNTNTYLKGNDENHPFVYLNTDLDGDGIDDAVRVGKNLHQYQDSRGDWHNDGMYYIDNFSIDKFTPSGTSVTRSTSTISNPVDVQGTYRFVLKDANSSIQGDFDGDGSVDIINVLGRQYQSGEKVEKILGIVYRRTPIYDYVWKGFFVNKLTGEINAEILNLGSQFKDAKAIYPIDFDGDGKQELLVVKASNAFVFTITRLPASSGYLFNCTQIGVTPLISSIAGKVLQVGDFNGDKKTDVLSVYNNSTSVRMFYSTGTAFVEGNITLQRAVNFSSAWPDRIVAADYNGDGLTDILHAYEYPVTISTGPGSTQTSYYPRQEVYYMKGLTYNTTYTYNTAEICESEWAWFQSQYPDAVIDSYSPDLVCATGEYVMYVNYNFQPVDSYTPRYTFKTSYLSGMISNFRQPVETGDFNGDGKTEVMQSLNGTGYAVFYFSGLFNDRNSSRLQTVTDGFGNITTFNYNTLANGGATLYTRSANSENSYPFNTVSLPITVVSTMSSPNGIGGTQTNVYQYRDAIVHRAKGLLGFKGVTVTNSTFDTKVESNNILNSTHSILVPASTKSWLNNTLMSEVLKTFAITTISNGSTRYYPVSRYKFEVQSNTEIDQLSKAAKNTTSQYDAYSNITSQTVVTGYWTGSAVSAIETAVTTTTYQQAGKAIFPLQPTQTTTTNTRNGSPAFSKTTAYTYTADRGLPLTKTVWSGTPLASTITYSYDPYGNVTGSVNQVPGKSNVTTTITIDASRRFPVKNVTQTGAVTVTKSVTYHSYWGKPLTETEGDGSAGSLTTTYEYDGFGALKKTITPLAHTINHSRGWDVSGNQLYYSLNDYPDGVAPDEKTWYDKLGRVIKKQVLGWNNQWTTETTKYDARGRTTEISRPYYSAETPQLITYAYDNLNRIITQTTPLGSSGYTYNMPGNGQTSVTVTNAAGQASTQTKDATGLIISAADNGGQLTYTYNSQGNQTTVLLNQHQVISGAWDNYGRQVSVNDANLGSLSYEYDALGHLTKQTDANGDVTTLSYDDLERVLSKTTKEGTTTYEYYNTATNKQLKKVTGTAVTEEYNYDAYQRLTGKIQTVSGTGTFTTTYQYNAEGNQSAIIYPNNVTVQSQYNTAGMLTQVTSNGKVLYNTVAVNGLGQATQYTLVNGKTSTATYENGLPTRLYTPGVQDLNFVFNNQTGNLTSRRDAILNLTETFEYDNLNRLTSAAVNTVQQFAITYDAAAGNRGNITQRSDVGTYVYQNNKPNAIAYISPLNAAVDANASKFTATYTSFQRPLHLDQNGKTLDFSYGVNNSRIKTVQVAGGLTETRLFLEGFERQTISNGTTNDIIYVAGGNGLCAMIVNGQAYAVYKDYLGSILTVTNEQGTVVAQQNFDAWGRKRNALTWEYNGVQPTPVWLVRGYTGHEHLPQFGLINMNARLYDPTTGRMLSPDPYIMGLDDTQGYNRFAYALNNPLKYTDPNGEVVWFVPIIFAAVNVAVDLIVNDGDMSFGQIVMSAVSGAISGWLGGANITTVGGALLAAGVSQANRFMPAIPIYESENFTLSVSPMIGYGTSGFTGGASLNASGLIGDFAYSASVGIGFNSGVSSLGEAAGSSNYWYAGGFAGYYDGNTTYGAGYSYSHFSGKTKQGIGAVTLKLGDVAIRLDEDYFGDGKDRSRTGGLLITFRVNDELTLAVGGSMITGEAQGDAIDTEGDNPIAKEGKGMWNPDLEKNPDLRGGTMYFGVIYRGQAFFLGHNSEKRLHAVQNWIHRNKLLNLKTPYFPDRNLCPGIYSYYGSFNPYYLYY</sequence>
<dbReference type="PANTHER" id="PTHR32305">
    <property type="match status" value="1"/>
</dbReference>
<feature type="chain" id="PRO_5020186933" description="Bacterial toxin 23 domain-containing protein" evidence="5">
    <location>
        <begin position="21"/>
        <end position="2154"/>
    </location>
</feature>
<dbReference type="InterPro" id="IPR031325">
    <property type="entry name" value="RHS_repeat"/>
</dbReference>
<evidence type="ECO:0000256" key="4">
    <source>
        <dbReference type="ARBA" id="ARBA00023026"/>
    </source>
</evidence>
<evidence type="ECO:0000256" key="5">
    <source>
        <dbReference type="SAM" id="SignalP"/>
    </source>
</evidence>
<dbReference type="Pfam" id="PF05593">
    <property type="entry name" value="RHS_repeat"/>
    <property type="match status" value="1"/>
</dbReference>
<evidence type="ECO:0000256" key="2">
    <source>
        <dbReference type="ARBA" id="ARBA00022525"/>
    </source>
</evidence>
<comment type="caution">
    <text evidence="7">The sequence shown here is derived from an EMBL/GenBank/DDBJ whole genome shotgun (WGS) entry which is preliminary data.</text>
</comment>
<protein>
    <recommendedName>
        <fullName evidence="6">Bacterial toxin 23 domain-containing protein</fullName>
    </recommendedName>
</protein>
<feature type="signal peptide" evidence="5">
    <location>
        <begin position="1"/>
        <end position="20"/>
    </location>
</feature>
<dbReference type="Pfam" id="PF01839">
    <property type="entry name" value="FG-GAP"/>
    <property type="match status" value="1"/>
</dbReference>
<proteinExistence type="predicted"/>
<dbReference type="OrthoDB" id="6225685at2"/>
<dbReference type="InterPro" id="IPR006530">
    <property type="entry name" value="YD"/>
</dbReference>
<keyword evidence="4" id="KW-0843">Virulence</keyword>
<dbReference type="RefSeq" id="WP_136580214.1">
    <property type="nucleotide sequence ID" value="NZ_STFF01000010.1"/>
</dbReference>
<organism evidence="7 8">
    <name type="scientific">Niastella caeni</name>
    <dbReference type="NCBI Taxonomy" id="2569763"/>
    <lineage>
        <taxon>Bacteria</taxon>
        <taxon>Pseudomonadati</taxon>
        <taxon>Bacteroidota</taxon>
        <taxon>Chitinophagia</taxon>
        <taxon>Chitinophagales</taxon>
        <taxon>Chitinophagaceae</taxon>
        <taxon>Niastella</taxon>
    </lineage>
</organism>
<gene>
    <name evidence="7" type="ORF">FAM09_26645</name>
</gene>
<name>A0A4S8HHF7_9BACT</name>
<keyword evidence="8" id="KW-1185">Reference proteome</keyword>
<evidence type="ECO:0000313" key="8">
    <source>
        <dbReference type="Proteomes" id="UP000306918"/>
    </source>
</evidence>
<dbReference type="PANTHER" id="PTHR32305:SF15">
    <property type="entry name" value="PROTEIN RHSA-RELATED"/>
    <property type="match status" value="1"/>
</dbReference>
<evidence type="ECO:0000256" key="1">
    <source>
        <dbReference type="ARBA" id="ARBA00004613"/>
    </source>
</evidence>
<feature type="domain" description="Bacterial toxin 23" evidence="6">
    <location>
        <begin position="1939"/>
        <end position="2120"/>
    </location>
</feature>
<dbReference type="InterPro" id="IPR013517">
    <property type="entry name" value="FG-GAP"/>
</dbReference>
<dbReference type="GO" id="GO:0005737">
    <property type="term" value="C:cytoplasm"/>
    <property type="evidence" value="ECO:0007669"/>
    <property type="project" value="InterPro"/>
</dbReference>
<comment type="subcellular location">
    <subcellularLocation>
        <location evidence="1">Secreted</location>
    </subcellularLocation>
</comment>
<evidence type="ECO:0000256" key="3">
    <source>
        <dbReference type="ARBA" id="ARBA00022729"/>
    </source>
</evidence>
<keyword evidence="3 5" id="KW-0732">Signal</keyword>
<dbReference type="Pfam" id="PF03534">
    <property type="entry name" value="SpvB"/>
    <property type="match status" value="1"/>
</dbReference>
<dbReference type="EMBL" id="STFF01000010">
    <property type="protein sequence ID" value="THU33024.1"/>
    <property type="molecule type" value="Genomic_DNA"/>
</dbReference>
<dbReference type="InterPro" id="IPR022385">
    <property type="entry name" value="Rhs_assc_core"/>
</dbReference>
<dbReference type="InterPro" id="IPR028994">
    <property type="entry name" value="Integrin_alpha_N"/>
</dbReference>
<dbReference type="GO" id="GO:0005576">
    <property type="term" value="C:extracellular region"/>
    <property type="evidence" value="ECO:0007669"/>
    <property type="project" value="UniProtKB-SubCell"/>
</dbReference>
<keyword evidence="2" id="KW-0964">Secreted</keyword>
<reference evidence="7 8" key="1">
    <citation type="submission" date="2019-04" db="EMBL/GenBank/DDBJ databases">
        <title>Niastella caeni sp. nov., isolated from activated sludge.</title>
        <authorList>
            <person name="Sheng M."/>
        </authorList>
    </citation>
    <scope>NUCLEOTIDE SEQUENCE [LARGE SCALE GENOMIC DNA]</scope>
    <source>
        <strain evidence="7 8">HX-2-15</strain>
    </source>
</reference>